<name>A0A0D8ZME7_9CYAN</name>
<protein>
    <submittedName>
        <fullName evidence="1">Uncharacterized protein</fullName>
    </submittedName>
</protein>
<sequence length="272" mass="31483">MGLDVYLKRFDNYDISQQLRAEYERQMDRAWEQIANRGNNYQVSDQEEEIYSQQCRTIARTLGLDSNGEDPLVQFIRLPSHKYPDHNFKIGYFYSSNNDSGINRILSDAIGLDLYSIFNPLTEEEDFRPDWNKARDICLKAIADFTTHIERHPYGVVPLTFDPDISPIQAQITSEALALQKLVAKKEQRTDTQPNNLGGWAGDFFLTEPLEVLAIIPGSAECLDSPDLPCFYIVFHHKHLDFYLQGLEIVLETIEYVLEQPDIDKYYLDWSS</sequence>
<dbReference type="RefSeq" id="WP_045057104.1">
    <property type="nucleotide sequence ID" value="NZ_CAWMDP010000047.1"/>
</dbReference>
<dbReference type="EMBL" id="JYON01000040">
    <property type="protein sequence ID" value="KJH69537.1"/>
    <property type="molecule type" value="Genomic_DNA"/>
</dbReference>
<gene>
    <name evidence="1" type="ORF">UH38_23300</name>
</gene>
<comment type="caution">
    <text evidence="1">The sequence shown here is derived from an EMBL/GenBank/DDBJ whole genome shotgun (WGS) entry which is preliminary data.</text>
</comment>
<proteinExistence type="predicted"/>
<organism evidence="1 2">
    <name type="scientific">Aliterella atlantica CENA595</name>
    <dbReference type="NCBI Taxonomy" id="1618023"/>
    <lineage>
        <taxon>Bacteria</taxon>
        <taxon>Bacillati</taxon>
        <taxon>Cyanobacteriota</taxon>
        <taxon>Cyanophyceae</taxon>
        <taxon>Chroococcidiopsidales</taxon>
        <taxon>Aliterellaceae</taxon>
        <taxon>Aliterella</taxon>
    </lineage>
</organism>
<keyword evidence="2" id="KW-1185">Reference proteome</keyword>
<reference evidence="1 2" key="1">
    <citation type="submission" date="2015-02" db="EMBL/GenBank/DDBJ databases">
        <title>Draft genome of a novel marine cyanobacterium (Chroococcales) isolated from South Atlantic Ocean.</title>
        <authorList>
            <person name="Rigonato J."/>
            <person name="Alvarenga D.O."/>
            <person name="Branco L.H."/>
            <person name="Varani A.M."/>
            <person name="Brandini F.P."/>
            <person name="Fiore M.F."/>
        </authorList>
    </citation>
    <scope>NUCLEOTIDE SEQUENCE [LARGE SCALE GENOMIC DNA]</scope>
    <source>
        <strain evidence="1 2">CENA595</strain>
    </source>
</reference>
<dbReference type="AlphaFoldDB" id="A0A0D8ZME7"/>
<dbReference type="OrthoDB" id="581271at2"/>
<accession>A0A0D8ZME7</accession>
<dbReference type="Proteomes" id="UP000032452">
    <property type="component" value="Unassembled WGS sequence"/>
</dbReference>
<evidence type="ECO:0000313" key="1">
    <source>
        <dbReference type="EMBL" id="KJH69537.1"/>
    </source>
</evidence>
<evidence type="ECO:0000313" key="2">
    <source>
        <dbReference type="Proteomes" id="UP000032452"/>
    </source>
</evidence>